<name>A0AAN7M1V2_TRANT</name>
<reference evidence="1 2" key="1">
    <citation type="journal article" date="2023" name="Hortic Res">
        <title>Pangenome of water caltrop reveals structural variations and asymmetric subgenome divergence after allopolyploidization.</title>
        <authorList>
            <person name="Zhang X."/>
            <person name="Chen Y."/>
            <person name="Wang L."/>
            <person name="Yuan Y."/>
            <person name="Fang M."/>
            <person name="Shi L."/>
            <person name="Lu R."/>
            <person name="Comes H.P."/>
            <person name="Ma Y."/>
            <person name="Chen Y."/>
            <person name="Huang G."/>
            <person name="Zhou Y."/>
            <person name="Zheng Z."/>
            <person name="Qiu Y."/>
        </authorList>
    </citation>
    <scope>NUCLEOTIDE SEQUENCE [LARGE SCALE GENOMIC DNA]</scope>
    <source>
        <strain evidence="1">F231</strain>
    </source>
</reference>
<gene>
    <name evidence="1" type="ORF">SAY86_028195</name>
</gene>
<organism evidence="1 2">
    <name type="scientific">Trapa natans</name>
    <name type="common">Water chestnut</name>
    <dbReference type="NCBI Taxonomy" id="22666"/>
    <lineage>
        <taxon>Eukaryota</taxon>
        <taxon>Viridiplantae</taxon>
        <taxon>Streptophyta</taxon>
        <taxon>Embryophyta</taxon>
        <taxon>Tracheophyta</taxon>
        <taxon>Spermatophyta</taxon>
        <taxon>Magnoliopsida</taxon>
        <taxon>eudicotyledons</taxon>
        <taxon>Gunneridae</taxon>
        <taxon>Pentapetalae</taxon>
        <taxon>rosids</taxon>
        <taxon>malvids</taxon>
        <taxon>Myrtales</taxon>
        <taxon>Lythraceae</taxon>
        <taxon>Trapa</taxon>
    </lineage>
</organism>
<proteinExistence type="predicted"/>
<accession>A0AAN7M1V2</accession>
<sequence>MAATFQVLGAATGLSFSGSFDPQRLHLPSIRSVSERRTGFLVVRSDGHIVSSWNFPARRTQQFITSSIATKANEAASATTSKPGYGILYDMMFLVILCKSYFFEPSGLVGLVWDENIIALGMMLPFNCNISRGGMEFYIFSTFVTQAKPVPDLH</sequence>
<keyword evidence="2" id="KW-1185">Reference proteome</keyword>
<dbReference type="AlphaFoldDB" id="A0AAN7M1V2"/>
<protein>
    <submittedName>
        <fullName evidence="1">Uncharacterized protein</fullName>
    </submittedName>
</protein>
<dbReference type="EMBL" id="JAXQNO010000006">
    <property type="protein sequence ID" value="KAK4795869.1"/>
    <property type="molecule type" value="Genomic_DNA"/>
</dbReference>
<evidence type="ECO:0000313" key="1">
    <source>
        <dbReference type="EMBL" id="KAK4795869.1"/>
    </source>
</evidence>
<dbReference type="Proteomes" id="UP001346149">
    <property type="component" value="Unassembled WGS sequence"/>
</dbReference>
<comment type="caution">
    <text evidence="1">The sequence shown here is derived from an EMBL/GenBank/DDBJ whole genome shotgun (WGS) entry which is preliminary data.</text>
</comment>
<evidence type="ECO:0000313" key="2">
    <source>
        <dbReference type="Proteomes" id="UP001346149"/>
    </source>
</evidence>